<feature type="compositionally biased region" description="Basic and acidic residues" evidence="1">
    <location>
        <begin position="923"/>
        <end position="940"/>
    </location>
</feature>
<feature type="region of interest" description="Disordered" evidence="1">
    <location>
        <begin position="114"/>
        <end position="137"/>
    </location>
</feature>
<feature type="compositionally biased region" description="Basic and acidic residues" evidence="1">
    <location>
        <begin position="982"/>
        <end position="1000"/>
    </location>
</feature>
<sequence>MMNRTASLTAVRQSTLLRLLCIIIVTIDLVSPLDSFCGTSYFQAVSDCLLECNGQDADCTDALGEGYSCFMSTGCSDSGDNATLTPVNSTAGDGNDGNVTILFDGDDTAANSTATPVSIAPTGKTSKPTASPTPDPHLASLQTASRKELDSGNSVTTILTSYGFIFNVRTSSTSSAVSIVGLDVLTASTSDLDYELYSTIGPYNGIKGMFGRWVLVAKGVVTGIGLGSYTSIVMEEPIPMDGKGSVRAFYVSFGVKDMMFRMTAVGANPDEAIQQSSDELELYEGEAVQAFPFPESDVAGGYMGPAQFVGAIRYDTAPCKPFEVHGYVEVLPCPVIPTVSPVPSTMAPTTMAPTLSSGPSMVPTFPVTPEPSYMPTTPSPSLSPPPTLSPTASPVKSTTTEMNLVVTLHTVPDVNMTETQDQFFINTLMDFFFLYTNESLRVEDASIAMQQTVDWAEEAARTRRHLRKLQQQQLTSQEYVSRAITVLVQAAYVPASYLNETDVETTIVDLVQANKQDFVISLRGGDESYFMQVDDIQAKAVEEVTLAPPATAVDAKSKSMEEAKEAPEVESGSNVGVYAGVGVGVLVLCLVVVGIAHRFIKKRHIDKGFRRGNTNSNSVNSRDIESAGQLRSLDTTPPKFISPIDDDDVSSSEHSDTVSSKGDHSNVQDKENNSPSSSPSDCNQAEEHEHDNSVTKDEAELVNHTPDNEHVAEDVPGTKESEEEKPIPEMPKKSKKKKSNKAKKDKATKTKKSKKKQQSRKKDKVDTGDAIAAIISNNPIKPEESSDDLSSSSSSSDSDSDSSAPRAKKKWKTLQKAVKAGEIVETSAPDAKLKAKNGKDNWAKLNKAVKTGEMSKQSTSEELGIAITDGEVSGSDPKSRSPSQKKDHWKTLSQSVNAGAPKSRPPRHCSRSLIISSSEDEDGKDRWNTLSKAVKEREFANSESNLVRASRTKPASSENMHLSESNPGDVAFRRSTTAPQKDGLRHSIKTGEIKTGDTKKSKQRSLSVDVGKDDGKVRGSTGRQPSRRESSRAQSRDEADNLRKSSRGVSANGAKSSTRRVPKRSESMRRSSSNSDLRQSQSSRNIGAYDPKRDELRRSKTVRNSDELRRSSRNLASGPSSDLKRSTTKGRSSDEWKKSRRRTVE</sequence>
<keyword evidence="4" id="KW-1185">Reference proteome</keyword>
<feature type="region of interest" description="Disordered" evidence="1">
    <location>
        <begin position="609"/>
        <end position="1145"/>
    </location>
</feature>
<organism evidence="3 4">
    <name type="scientific">Cyclotella atomus</name>
    <dbReference type="NCBI Taxonomy" id="382360"/>
    <lineage>
        <taxon>Eukaryota</taxon>
        <taxon>Sar</taxon>
        <taxon>Stramenopiles</taxon>
        <taxon>Ochrophyta</taxon>
        <taxon>Bacillariophyta</taxon>
        <taxon>Coscinodiscophyceae</taxon>
        <taxon>Thalassiosirophycidae</taxon>
        <taxon>Stephanodiscales</taxon>
        <taxon>Stephanodiscaceae</taxon>
        <taxon>Cyclotella</taxon>
    </lineage>
</organism>
<name>A0ABD3NYI8_9STRA</name>
<reference evidence="3 4" key="1">
    <citation type="submission" date="2024-10" db="EMBL/GenBank/DDBJ databases">
        <title>Updated reference genomes for cyclostephanoid diatoms.</title>
        <authorList>
            <person name="Roberts W.R."/>
            <person name="Alverson A.J."/>
        </authorList>
    </citation>
    <scope>NUCLEOTIDE SEQUENCE [LARGE SCALE GENOMIC DNA]</scope>
    <source>
        <strain evidence="3 4">AJA010-31</strain>
    </source>
</reference>
<feature type="compositionally biased region" description="Basic and acidic residues" evidence="1">
    <location>
        <begin position="1131"/>
        <end position="1145"/>
    </location>
</feature>
<dbReference type="Proteomes" id="UP001530400">
    <property type="component" value="Unassembled WGS sequence"/>
</dbReference>
<evidence type="ECO:0000256" key="1">
    <source>
        <dbReference type="SAM" id="MobiDB-lite"/>
    </source>
</evidence>
<evidence type="ECO:0000313" key="3">
    <source>
        <dbReference type="EMBL" id="KAL3780096.1"/>
    </source>
</evidence>
<feature type="compositionally biased region" description="Basic and acidic residues" evidence="1">
    <location>
        <begin position="1090"/>
        <end position="1110"/>
    </location>
</feature>
<feature type="compositionally biased region" description="Basic and acidic residues" evidence="1">
    <location>
        <begin position="685"/>
        <end position="732"/>
    </location>
</feature>
<comment type="caution">
    <text evidence="3">The sequence shown here is derived from an EMBL/GenBank/DDBJ whole genome shotgun (WGS) entry which is preliminary data.</text>
</comment>
<feature type="compositionally biased region" description="Pro residues" evidence="1">
    <location>
        <begin position="377"/>
        <end position="388"/>
    </location>
</feature>
<feature type="compositionally biased region" description="Polar residues" evidence="1">
    <location>
        <begin position="612"/>
        <end position="621"/>
    </location>
</feature>
<feature type="compositionally biased region" description="Basic residues" evidence="1">
    <location>
        <begin position="733"/>
        <end position="762"/>
    </location>
</feature>
<feature type="chain" id="PRO_5044782309" evidence="2">
    <location>
        <begin position="33"/>
        <end position="1145"/>
    </location>
</feature>
<protein>
    <submittedName>
        <fullName evidence="3">Uncharacterized protein</fullName>
    </submittedName>
</protein>
<feature type="compositionally biased region" description="Polar residues" evidence="1">
    <location>
        <begin position="1047"/>
        <end position="1056"/>
    </location>
</feature>
<feature type="compositionally biased region" description="Polar residues" evidence="1">
    <location>
        <begin position="941"/>
        <end position="966"/>
    </location>
</feature>
<evidence type="ECO:0000256" key="2">
    <source>
        <dbReference type="SAM" id="SignalP"/>
    </source>
</evidence>
<dbReference type="EMBL" id="JALLPJ020000906">
    <property type="protein sequence ID" value="KAL3780096.1"/>
    <property type="molecule type" value="Genomic_DNA"/>
</dbReference>
<feature type="compositionally biased region" description="Basic and acidic residues" evidence="1">
    <location>
        <begin position="831"/>
        <end position="842"/>
    </location>
</feature>
<evidence type="ECO:0000313" key="4">
    <source>
        <dbReference type="Proteomes" id="UP001530400"/>
    </source>
</evidence>
<accession>A0ABD3NYI8</accession>
<proteinExistence type="predicted"/>
<gene>
    <name evidence="3" type="ORF">ACHAWO_002186</name>
</gene>
<feature type="compositionally biased region" description="Basic and acidic residues" evidence="1">
    <location>
        <begin position="1026"/>
        <end position="1043"/>
    </location>
</feature>
<feature type="compositionally biased region" description="Basic and acidic residues" evidence="1">
    <location>
        <begin position="555"/>
        <end position="567"/>
    </location>
</feature>
<feature type="region of interest" description="Disordered" evidence="1">
    <location>
        <begin position="552"/>
        <end position="571"/>
    </location>
</feature>
<feature type="compositionally biased region" description="Low complexity" evidence="1">
    <location>
        <begin position="1070"/>
        <end position="1085"/>
    </location>
</feature>
<feature type="compositionally biased region" description="Polar residues" evidence="1">
    <location>
        <begin position="123"/>
        <end position="132"/>
    </location>
</feature>
<feature type="compositionally biased region" description="Basic and acidic residues" evidence="1">
    <location>
        <begin position="651"/>
        <end position="672"/>
    </location>
</feature>
<keyword evidence="2" id="KW-0732">Signal</keyword>
<feature type="signal peptide" evidence="2">
    <location>
        <begin position="1"/>
        <end position="32"/>
    </location>
</feature>
<feature type="compositionally biased region" description="Low complexity" evidence="1">
    <location>
        <begin position="788"/>
        <end position="803"/>
    </location>
</feature>
<feature type="region of interest" description="Disordered" evidence="1">
    <location>
        <begin position="351"/>
        <end position="395"/>
    </location>
</feature>
<dbReference type="AlphaFoldDB" id="A0ABD3NYI8"/>